<name>A0A8J4SXF2_9STRA</name>
<feature type="domain" description="Peptidoglycan binding-like" evidence="2">
    <location>
        <begin position="32"/>
        <end position="89"/>
    </location>
</feature>
<dbReference type="InterPro" id="IPR036365">
    <property type="entry name" value="PGBD-like_sf"/>
</dbReference>
<dbReference type="InterPro" id="IPR002477">
    <property type="entry name" value="Peptidoglycan-bd-like"/>
</dbReference>
<reference evidence="3" key="1">
    <citation type="journal article" date="2015" name="Genom Data">
        <title>Draft genome sequences of Phytophthora kernoviae and Phytophthora ramorum lineage EU2 from Scotland.</title>
        <authorList>
            <person name="Sambles C."/>
            <person name="Schlenzig A."/>
            <person name="O'Neill P."/>
            <person name="Grant M."/>
            <person name="Studholme D.J."/>
        </authorList>
    </citation>
    <scope>NUCLEOTIDE SEQUENCE</scope>
    <source>
        <strain evidence="3">00238/432</strain>
    </source>
</reference>
<evidence type="ECO:0000313" key="4">
    <source>
        <dbReference type="Proteomes" id="UP000702964"/>
    </source>
</evidence>
<dbReference type="EMBL" id="AOFI03000011">
    <property type="protein sequence ID" value="KAF4324926.1"/>
    <property type="molecule type" value="Genomic_DNA"/>
</dbReference>
<accession>A0A8J4SXF2</accession>
<evidence type="ECO:0000313" key="3">
    <source>
        <dbReference type="EMBL" id="KAF4324926.1"/>
    </source>
</evidence>
<proteinExistence type="predicted"/>
<protein>
    <recommendedName>
        <fullName evidence="2">Peptidoglycan binding-like domain-containing protein</fullName>
    </recommendedName>
</protein>
<feature type="signal peptide" evidence="1">
    <location>
        <begin position="1"/>
        <end position="15"/>
    </location>
</feature>
<reference evidence="3" key="2">
    <citation type="submission" date="2020-02" db="EMBL/GenBank/DDBJ databases">
        <authorList>
            <person name="Studholme D.J."/>
        </authorList>
    </citation>
    <scope>NUCLEOTIDE SEQUENCE</scope>
    <source>
        <strain evidence="3">00238/432</strain>
    </source>
</reference>
<dbReference type="SUPFAM" id="SSF47090">
    <property type="entry name" value="PGBD-like"/>
    <property type="match status" value="1"/>
</dbReference>
<sequence>MALLSVTVLGGVASAATISKTTWPSVKAGSSGGFVSALQADLWSSGYQNTVGTVDGSFGSGTTSAVKSFQTAEGLTSDGVVGNGTWSKLDNYMVYNTANSRFYRNSGSTTYQTYYLMLADGSKNTLNYFLEYRSNRNTVKSGTVFSE</sequence>
<dbReference type="InterPro" id="IPR036366">
    <property type="entry name" value="PGBDSf"/>
</dbReference>
<keyword evidence="1" id="KW-0732">Signal</keyword>
<gene>
    <name evidence="3" type="ORF">G195_001730</name>
</gene>
<evidence type="ECO:0000259" key="2">
    <source>
        <dbReference type="Pfam" id="PF01471"/>
    </source>
</evidence>
<evidence type="ECO:0000256" key="1">
    <source>
        <dbReference type="SAM" id="SignalP"/>
    </source>
</evidence>
<comment type="caution">
    <text evidence="3">The sequence shown here is derived from an EMBL/GenBank/DDBJ whole genome shotgun (WGS) entry which is preliminary data.</text>
</comment>
<dbReference type="Gene3D" id="1.10.101.10">
    <property type="entry name" value="PGBD-like superfamily/PGBD"/>
    <property type="match status" value="1"/>
</dbReference>
<dbReference type="Pfam" id="PF01471">
    <property type="entry name" value="PG_binding_1"/>
    <property type="match status" value="1"/>
</dbReference>
<dbReference type="AlphaFoldDB" id="A0A8J4SXF2"/>
<organism evidence="3 4">
    <name type="scientific">Phytophthora kernoviae 00238/432</name>
    <dbReference type="NCBI Taxonomy" id="1284355"/>
    <lineage>
        <taxon>Eukaryota</taxon>
        <taxon>Sar</taxon>
        <taxon>Stramenopiles</taxon>
        <taxon>Oomycota</taxon>
        <taxon>Peronosporomycetes</taxon>
        <taxon>Peronosporales</taxon>
        <taxon>Peronosporaceae</taxon>
        <taxon>Phytophthora</taxon>
    </lineage>
</organism>
<feature type="chain" id="PRO_5035313434" description="Peptidoglycan binding-like domain-containing protein" evidence="1">
    <location>
        <begin position="16"/>
        <end position="147"/>
    </location>
</feature>
<dbReference type="Proteomes" id="UP000702964">
    <property type="component" value="Unassembled WGS sequence"/>
</dbReference>